<sequence length="147" mass="16008">MGWIAVVGTLAGTVIGMIGTIAGQRVAASAAESRERLQRRAALRGERKTAVDAFLEAAQETEVAAGSRESLSDTEKAHVAKQLWSRHKQLTLICSDELSTAADDLANKLGHCLWHGTPEGQRVYEVIADHTRLFRQAAKAELTWSEQ</sequence>
<reference evidence="1 2" key="1">
    <citation type="submission" date="2018-03" db="EMBL/GenBank/DDBJ databases">
        <title>Bioinformatic expansion and discovery of thiopeptide antibiotics.</title>
        <authorList>
            <person name="Schwalen C.J."/>
            <person name="Hudson G.A."/>
            <person name="Mitchell D.A."/>
        </authorList>
    </citation>
    <scope>NUCLEOTIDE SEQUENCE [LARGE SCALE GENOMIC DNA]</scope>
    <source>
        <strain evidence="1 2">NRRL 8041</strain>
    </source>
</reference>
<dbReference type="EMBL" id="PYBV01000036">
    <property type="protein sequence ID" value="PYC66138.1"/>
    <property type="molecule type" value="Genomic_DNA"/>
</dbReference>
<dbReference type="RefSeq" id="WP_146247409.1">
    <property type="nucleotide sequence ID" value="NZ_PYBV01000036.1"/>
</dbReference>
<dbReference type="Proteomes" id="UP000248333">
    <property type="component" value="Unassembled WGS sequence"/>
</dbReference>
<organism evidence="1 2">
    <name type="scientific">Micromonospora arborensis</name>
    <dbReference type="NCBI Taxonomy" id="2116518"/>
    <lineage>
        <taxon>Bacteria</taxon>
        <taxon>Bacillati</taxon>
        <taxon>Actinomycetota</taxon>
        <taxon>Actinomycetes</taxon>
        <taxon>Micromonosporales</taxon>
        <taxon>Micromonosporaceae</taxon>
        <taxon>Micromonospora</taxon>
    </lineage>
</organism>
<evidence type="ECO:0000313" key="2">
    <source>
        <dbReference type="Proteomes" id="UP000248333"/>
    </source>
</evidence>
<protein>
    <submittedName>
        <fullName evidence="1">Uncharacterized protein</fullName>
    </submittedName>
</protein>
<evidence type="ECO:0000313" key="1">
    <source>
        <dbReference type="EMBL" id="PYC66138.1"/>
    </source>
</evidence>
<gene>
    <name evidence="1" type="ORF">C7C45_25745</name>
</gene>
<accession>A0A318NEE6</accession>
<name>A0A318NEE6_9ACTN</name>
<proteinExistence type="predicted"/>
<dbReference type="AlphaFoldDB" id="A0A318NEE6"/>
<keyword evidence="2" id="KW-1185">Reference proteome</keyword>
<comment type="caution">
    <text evidence="1">The sequence shown here is derived from an EMBL/GenBank/DDBJ whole genome shotgun (WGS) entry which is preliminary data.</text>
</comment>